<accession>V8NFN6</accession>
<dbReference type="InterPro" id="IPR036122">
    <property type="entry name" value="CaM-bd_dom_sf"/>
</dbReference>
<dbReference type="GO" id="GO:0016020">
    <property type="term" value="C:membrane"/>
    <property type="evidence" value="ECO:0007669"/>
    <property type="project" value="UniProtKB-SubCell"/>
</dbReference>
<evidence type="ECO:0000256" key="5">
    <source>
        <dbReference type="ARBA" id="ARBA00023065"/>
    </source>
</evidence>
<feature type="non-terminal residue" evidence="10">
    <location>
        <position position="1"/>
    </location>
</feature>
<dbReference type="SUPFAM" id="SSF81327">
    <property type="entry name" value="Small-conductance potassium channel"/>
    <property type="match status" value="1"/>
</dbReference>
<dbReference type="AlphaFoldDB" id="V8NFN6"/>
<evidence type="ECO:0000256" key="6">
    <source>
        <dbReference type="ARBA" id="ARBA00023136"/>
    </source>
</evidence>
<evidence type="ECO:0000259" key="9">
    <source>
        <dbReference type="SMART" id="SM01053"/>
    </source>
</evidence>
<evidence type="ECO:0000256" key="2">
    <source>
        <dbReference type="ARBA" id="ARBA00022448"/>
    </source>
</evidence>
<organism evidence="10 11">
    <name type="scientific">Ophiophagus hannah</name>
    <name type="common">King cobra</name>
    <name type="synonym">Naja hannah</name>
    <dbReference type="NCBI Taxonomy" id="8665"/>
    <lineage>
        <taxon>Eukaryota</taxon>
        <taxon>Metazoa</taxon>
        <taxon>Chordata</taxon>
        <taxon>Craniata</taxon>
        <taxon>Vertebrata</taxon>
        <taxon>Euteleostomi</taxon>
        <taxon>Lepidosauria</taxon>
        <taxon>Squamata</taxon>
        <taxon>Bifurcata</taxon>
        <taxon>Unidentata</taxon>
        <taxon>Episquamata</taxon>
        <taxon>Toxicofera</taxon>
        <taxon>Serpentes</taxon>
        <taxon>Colubroidea</taxon>
        <taxon>Elapidae</taxon>
        <taxon>Elapinae</taxon>
        <taxon>Ophiophagus</taxon>
    </lineage>
</organism>
<evidence type="ECO:0000256" key="8">
    <source>
        <dbReference type="SAM" id="MobiDB-lite"/>
    </source>
</evidence>
<feature type="compositionally biased region" description="Gly residues" evidence="8">
    <location>
        <begin position="293"/>
        <end position="303"/>
    </location>
</feature>
<feature type="domain" description="Calmodulin-binding" evidence="9">
    <location>
        <begin position="54"/>
        <end position="110"/>
    </location>
</feature>
<protein>
    <submittedName>
        <fullName evidence="10">Small conductance calcium-activated potassium channel protein 3</fullName>
    </submittedName>
</protein>
<dbReference type="OrthoDB" id="73653at2759"/>
<proteinExistence type="predicted"/>
<keyword evidence="11" id="KW-1185">Reference proteome</keyword>
<reference evidence="10 11" key="1">
    <citation type="journal article" date="2013" name="Proc. Natl. Acad. Sci. U.S.A.">
        <title>The king cobra genome reveals dynamic gene evolution and adaptation in the snake venom system.</title>
        <authorList>
            <person name="Vonk F.J."/>
            <person name="Casewell N.R."/>
            <person name="Henkel C.V."/>
            <person name="Heimberg A.M."/>
            <person name="Jansen H.J."/>
            <person name="McCleary R.J."/>
            <person name="Kerkkamp H.M."/>
            <person name="Vos R.A."/>
            <person name="Guerreiro I."/>
            <person name="Calvete J.J."/>
            <person name="Wuster W."/>
            <person name="Woods A.E."/>
            <person name="Logan J.M."/>
            <person name="Harrison R.A."/>
            <person name="Castoe T.A."/>
            <person name="de Koning A.P."/>
            <person name="Pollock D.D."/>
            <person name="Yandell M."/>
            <person name="Calderon D."/>
            <person name="Renjifo C."/>
            <person name="Currier R.B."/>
            <person name="Salgado D."/>
            <person name="Pla D."/>
            <person name="Sanz L."/>
            <person name="Hyder A.S."/>
            <person name="Ribeiro J.M."/>
            <person name="Arntzen J.W."/>
            <person name="van den Thillart G.E."/>
            <person name="Boetzer M."/>
            <person name="Pirovano W."/>
            <person name="Dirks R.P."/>
            <person name="Spaink H.P."/>
            <person name="Duboule D."/>
            <person name="McGlinn E."/>
            <person name="Kini R.M."/>
            <person name="Richardson M.K."/>
        </authorList>
    </citation>
    <scope>NUCLEOTIDE SEQUENCE</scope>
    <source>
        <tissue evidence="10">Blood</tissue>
    </source>
</reference>
<name>V8NFN6_OPHHA</name>
<keyword evidence="6" id="KW-0472">Membrane</keyword>
<dbReference type="Gene3D" id="1.10.287.70">
    <property type="match status" value="1"/>
</dbReference>
<keyword evidence="7 10" id="KW-0407">Ion channel</keyword>
<keyword evidence="2" id="KW-0813">Transport</keyword>
<keyword evidence="5" id="KW-0406">Ion transport</keyword>
<evidence type="ECO:0000256" key="4">
    <source>
        <dbReference type="ARBA" id="ARBA00022989"/>
    </source>
</evidence>
<sequence>MSGYPISCQGIVSRRLGGTPHLFFVLAGADGSCSLEYPPGYSAREESWNRLLGIKNAAANVLRETWLIYKHTKLLKRIDHGRIRKHQRKFLQAIHHPRLIIVRLATAPSYNGPEISPLGPVFTLNDLIEIQALTPTPRLLAVSFFAHTANTLSVSKQPSTLSHTDRTLAMDAGRQRQNFHHPPYFPPPKISPPHSFVAKHRRQGEGRPLQPPPREANSTMAAIRLTTRGGEVAKRGRACLRNVSLSQWSRILVLSEVVPSRGRKREVGVPGLGNVKMEQRKLNDQANTRPEGGDGIGGRGGGCPKTEGWARRGGFMGFVVAGVFCPQFHRASQNFCIPSCTSHPPTPSPGYGGRASQEGKDRLEDLWETPPVYAFPLPPSLSLLEEFSVWQKEEEGG</sequence>
<evidence type="ECO:0000313" key="10">
    <source>
        <dbReference type="EMBL" id="ETE61064.1"/>
    </source>
</evidence>
<evidence type="ECO:0000256" key="3">
    <source>
        <dbReference type="ARBA" id="ARBA00022692"/>
    </source>
</evidence>
<keyword evidence="3" id="KW-0812">Transmembrane</keyword>
<dbReference type="GO" id="GO:0005516">
    <property type="term" value="F:calmodulin binding"/>
    <property type="evidence" value="ECO:0007669"/>
    <property type="project" value="InterPro"/>
</dbReference>
<evidence type="ECO:0000313" key="11">
    <source>
        <dbReference type="Proteomes" id="UP000018936"/>
    </source>
</evidence>
<comment type="caution">
    <text evidence="10">The sequence shown here is derived from an EMBL/GenBank/DDBJ whole genome shotgun (WGS) entry which is preliminary data.</text>
</comment>
<dbReference type="InterPro" id="IPR015449">
    <property type="entry name" value="K_chnl_Ca-activ_SK"/>
</dbReference>
<dbReference type="InterPro" id="IPR004178">
    <property type="entry name" value="CaM-bd_dom"/>
</dbReference>
<dbReference type="Pfam" id="PF02888">
    <property type="entry name" value="CaMBD"/>
    <property type="match status" value="1"/>
</dbReference>
<gene>
    <name evidence="10" type="primary">KCNN3</name>
    <name evidence="10" type="ORF">L345_13190</name>
</gene>
<dbReference type="Proteomes" id="UP000018936">
    <property type="component" value="Unassembled WGS sequence"/>
</dbReference>
<dbReference type="GO" id="GO:0016286">
    <property type="term" value="F:small conductance calcium-activated potassium channel activity"/>
    <property type="evidence" value="ECO:0007669"/>
    <property type="project" value="InterPro"/>
</dbReference>
<comment type="subcellular location">
    <subcellularLocation>
        <location evidence="1">Membrane</location>
        <topology evidence="1">Multi-pass membrane protein</topology>
    </subcellularLocation>
</comment>
<dbReference type="PANTHER" id="PTHR10153">
    <property type="entry name" value="SMALL CONDUCTANCE CALCIUM-ACTIVATED POTASSIUM CHANNEL"/>
    <property type="match status" value="1"/>
</dbReference>
<evidence type="ECO:0000256" key="7">
    <source>
        <dbReference type="ARBA" id="ARBA00023303"/>
    </source>
</evidence>
<dbReference type="SMART" id="SM01053">
    <property type="entry name" value="CaMBD"/>
    <property type="match status" value="1"/>
</dbReference>
<dbReference type="EMBL" id="AZIM01004194">
    <property type="protein sequence ID" value="ETE61064.1"/>
    <property type="molecule type" value="Genomic_DNA"/>
</dbReference>
<keyword evidence="4" id="KW-1133">Transmembrane helix</keyword>
<feature type="region of interest" description="Disordered" evidence="8">
    <location>
        <begin position="264"/>
        <end position="303"/>
    </location>
</feature>
<evidence type="ECO:0000256" key="1">
    <source>
        <dbReference type="ARBA" id="ARBA00004141"/>
    </source>
</evidence>